<dbReference type="EMBL" id="JACHEF010000004">
    <property type="protein sequence ID" value="MBB6411881.1"/>
    <property type="molecule type" value="Genomic_DNA"/>
</dbReference>
<gene>
    <name evidence="1" type="ORF">HNQ71_004569</name>
</gene>
<dbReference type="RefSeq" id="WP_184874773.1">
    <property type="nucleotide sequence ID" value="NZ_JACHEF010000004.1"/>
</dbReference>
<organism evidence="1 2">
    <name type="scientific">Mesorhizobium sangaii</name>
    <dbReference type="NCBI Taxonomy" id="505389"/>
    <lineage>
        <taxon>Bacteria</taxon>
        <taxon>Pseudomonadati</taxon>
        <taxon>Pseudomonadota</taxon>
        <taxon>Alphaproteobacteria</taxon>
        <taxon>Hyphomicrobiales</taxon>
        <taxon>Phyllobacteriaceae</taxon>
        <taxon>Mesorhizobium</taxon>
    </lineage>
</organism>
<sequence length="141" mass="15704">MTERLPYSLREGVNGYVDAVAAVVPDIARDARVEISGDRLDQFLLIVAIRRIWSNVNSQYWIMNDCISVATRTPDGLDGAPQTPGFRIGRDEISQDSSAFVEGRNLRQELYKLIAQLDIADLVAETTSLSDVAARMFARQD</sequence>
<keyword evidence="2" id="KW-1185">Reference proteome</keyword>
<name>A0A841PDQ1_9HYPH</name>
<reference evidence="1 2" key="1">
    <citation type="submission" date="2020-08" db="EMBL/GenBank/DDBJ databases">
        <title>Genomic Encyclopedia of Type Strains, Phase IV (KMG-IV): sequencing the most valuable type-strain genomes for metagenomic binning, comparative biology and taxonomic classification.</title>
        <authorList>
            <person name="Goeker M."/>
        </authorList>
    </citation>
    <scope>NUCLEOTIDE SEQUENCE [LARGE SCALE GENOMIC DNA]</scope>
    <source>
        <strain evidence="1 2">DSM 100039</strain>
    </source>
</reference>
<proteinExistence type="predicted"/>
<dbReference type="AlphaFoldDB" id="A0A841PDQ1"/>
<evidence type="ECO:0000313" key="1">
    <source>
        <dbReference type="EMBL" id="MBB6411881.1"/>
    </source>
</evidence>
<accession>A0A841PDQ1</accession>
<evidence type="ECO:0000313" key="2">
    <source>
        <dbReference type="Proteomes" id="UP000556329"/>
    </source>
</evidence>
<protein>
    <submittedName>
        <fullName evidence="1">Uncharacterized protein</fullName>
    </submittedName>
</protein>
<comment type="caution">
    <text evidence="1">The sequence shown here is derived from an EMBL/GenBank/DDBJ whole genome shotgun (WGS) entry which is preliminary data.</text>
</comment>
<dbReference type="Proteomes" id="UP000556329">
    <property type="component" value="Unassembled WGS sequence"/>
</dbReference>